<reference evidence="8" key="2">
    <citation type="submission" date="2022-01" db="EMBL/GenBank/DDBJ databases">
        <authorList>
            <person name="Yamashiro T."/>
            <person name="Shiraishi A."/>
            <person name="Satake H."/>
            <person name="Nakayama K."/>
        </authorList>
    </citation>
    <scope>NUCLEOTIDE SEQUENCE</scope>
</reference>
<evidence type="ECO:0000256" key="4">
    <source>
        <dbReference type="ARBA" id="ARBA00022759"/>
    </source>
</evidence>
<evidence type="ECO:0000313" key="9">
    <source>
        <dbReference type="Proteomes" id="UP001151760"/>
    </source>
</evidence>
<dbReference type="InterPro" id="IPR041588">
    <property type="entry name" value="Integrase_H2C2"/>
</dbReference>
<keyword evidence="1" id="KW-0808">Transferase</keyword>
<evidence type="ECO:0000259" key="7">
    <source>
        <dbReference type="PROSITE" id="PS50994"/>
    </source>
</evidence>
<dbReference type="SUPFAM" id="SSF56672">
    <property type="entry name" value="DNA/RNA polymerases"/>
    <property type="match status" value="1"/>
</dbReference>
<dbReference type="Pfam" id="PF17921">
    <property type="entry name" value="Integrase_H2C2"/>
    <property type="match status" value="1"/>
</dbReference>
<dbReference type="EMBL" id="BQNB010011583">
    <property type="protein sequence ID" value="GJS92466.1"/>
    <property type="molecule type" value="Genomic_DNA"/>
</dbReference>
<dbReference type="SUPFAM" id="SSF53098">
    <property type="entry name" value="Ribonuclease H-like"/>
    <property type="match status" value="1"/>
</dbReference>
<dbReference type="InterPro" id="IPR043502">
    <property type="entry name" value="DNA/RNA_pol_sf"/>
</dbReference>
<name>A0ABQ4ZT56_9ASTR</name>
<comment type="caution">
    <text evidence="8">The sequence shown here is derived from an EMBL/GenBank/DDBJ whole genome shotgun (WGS) entry which is preliminary data.</text>
</comment>
<dbReference type="Gene3D" id="1.10.340.70">
    <property type="match status" value="1"/>
</dbReference>
<dbReference type="InterPro" id="IPR001584">
    <property type="entry name" value="Integrase_cat-core"/>
</dbReference>
<feature type="domain" description="Integrase catalytic" evidence="7">
    <location>
        <begin position="471"/>
        <end position="555"/>
    </location>
</feature>
<evidence type="ECO:0000256" key="6">
    <source>
        <dbReference type="ARBA" id="ARBA00022918"/>
    </source>
</evidence>
<proteinExistence type="predicted"/>
<dbReference type="PANTHER" id="PTHR37984:SF5">
    <property type="entry name" value="PROTEIN NYNRIN-LIKE"/>
    <property type="match status" value="1"/>
</dbReference>
<gene>
    <name evidence="8" type="ORF">Tco_0799434</name>
</gene>
<evidence type="ECO:0000256" key="3">
    <source>
        <dbReference type="ARBA" id="ARBA00022722"/>
    </source>
</evidence>
<dbReference type="PANTHER" id="PTHR37984">
    <property type="entry name" value="PROTEIN CBG26694"/>
    <property type="match status" value="1"/>
</dbReference>
<sequence>MSTNKWRDYRDPPLVSVEVLRYERRSNVRIREKYRLRWSYYWNKPNKDTYPILLSFTHCGNKSILRVLRIILVMLLEHPSEMIVFHNEDGNPARANIKQALGFLKREMVMEIPVAEMCKASATLDVMYSFTSAQVRQSITDDVRLCLGDDLKESPKITVKTGVEESKDYISQNVHEIKCLRAEDENELNIKSSSLSMTIGLGFPKANLDCSVKQETGEYRMKKCWSAHILALLEGAENFIVYCDASHKGLGVVLMQNEKVISYASRQLKIYEKNYTTHDLELGAVVFALMIWRHYLYETKCTVFTDHKSLQPILDQKELNMRQHRWLEFHSDYDCKIRYHTGEENVVADTLRNKERIKPLRTKARKPENFKAEDVGGMIRKEKLELHADGTLCLKNRSWLPCFGDLRTLIMHESYKSKYYVHPGSDKMYQDMKKLYWWPNMKADIVTYVSKCLRCLKVKAEHQKPSGLLVQPEIPHWKWYNTTMYFITKLPKTSSGYDTIWMIIDRLTKSAHFLPMKKNDTMERLTRLYMKEMVTRHGIPVSIIYDRDGRFTSNF</sequence>
<keyword evidence="4" id="KW-0255">Endonuclease</keyword>
<protein>
    <submittedName>
        <fullName evidence="8">Reverse transcriptase domain-containing protein</fullName>
    </submittedName>
</protein>
<dbReference type="PROSITE" id="PS50994">
    <property type="entry name" value="INTEGRASE"/>
    <property type="match status" value="1"/>
</dbReference>
<evidence type="ECO:0000256" key="1">
    <source>
        <dbReference type="ARBA" id="ARBA00022679"/>
    </source>
</evidence>
<dbReference type="InterPro" id="IPR050951">
    <property type="entry name" value="Retrovirus_Pol_polyprotein"/>
</dbReference>
<dbReference type="Gene3D" id="3.30.420.10">
    <property type="entry name" value="Ribonuclease H-like superfamily/Ribonuclease H"/>
    <property type="match status" value="1"/>
</dbReference>
<dbReference type="GO" id="GO:0003964">
    <property type="term" value="F:RNA-directed DNA polymerase activity"/>
    <property type="evidence" value="ECO:0007669"/>
    <property type="project" value="UniProtKB-KW"/>
</dbReference>
<keyword evidence="6 8" id="KW-0695">RNA-directed DNA polymerase</keyword>
<dbReference type="CDD" id="cd09274">
    <property type="entry name" value="RNase_HI_RT_Ty3"/>
    <property type="match status" value="1"/>
</dbReference>
<dbReference type="InterPro" id="IPR012337">
    <property type="entry name" value="RNaseH-like_sf"/>
</dbReference>
<dbReference type="Proteomes" id="UP001151760">
    <property type="component" value="Unassembled WGS sequence"/>
</dbReference>
<keyword evidence="3" id="KW-0540">Nuclease</keyword>
<dbReference type="Pfam" id="PF17917">
    <property type="entry name" value="RT_RNaseH"/>
    <property type="match status" value="1"/>
</dbReference>
<dbReference type="InterPro" id="IPR036397">
    <property type="entry name" value="RNaseH_sf"/>
</dbReference>
<dbReference type="InterPro" id="IPR041373">
    <property type="entry name" value="RT_RNaseH"/>
</dbReference>
<accession>A0ABQ4ZT56</accession>
<evidence type="ECO:0000313" key="8">
    <source>
        <dbReference type="EMBL" id="GJS92466.1"/>
    </source>
</evidence>
<keyword evidence="5" id="KW-0378">Hydrolase</keyword>
<reference evidence="8" key="1">
    <citation type="journal article" date="2022" name="Int. J. Mol. Sci.">
        <title>Draft Genome of Tanacetum Coccineum: Genomic Comparison of Closely Related Tanacetum-Family Plants.</title>
        <authorList>
            <person name="Yamashiro T."/>
            <person name="Shiraishi A."/>
            <person name="Nakayama K."/>
            <person name="Satake H."/>
        </authorList>
    </citation>
    <scope>NUCLEOTIDE SEQUENCE</scope>
</reference>
<evidence type="ECO:0000256" key="2">
    <source>
        <dbReference type="ARBA" id="ARBA00022695"/>
    </source>
</evidence>
<keyword evidence="9" id="KW-1185">Reference proteome</keyword>
<keyword evidence="2" id="KW-0548">Nucleotidyltransferase</keyword>
<organism evidence="8 9">
    <name type="scientific">Tanacetum coccineum</name>
    <dbReference type="NCBI Taxonomy" id="301880"/>
    <lineage>
        <taxon>Eukaryota</taxon>
        <taxon>Viridiplantae</taxon>
        <taxon>Streptophyta</taxon>
        <taxon>Embryophyta</taxon>
        <taxon>Tracheophyta</taxon>
        <taxon>Spermatophyta</taxon>
        <taxon>Magnoliopsida</taxon>
        <taxon>eudicotyledons</taxon>
        <taxon>Gunneridae</taxon>
        <taxon>Pentapetalae</taxon>
        <taxon>asterids</taxon>
        <taxon>campanulids</taxon>
        <taxon>Asterales</taxon>
        <taxon>Asteraceae</taxon>
        <taxon>Asteroideae</taxon>
        <taxon>Anthemideae</taxon>
        <taxon>Anthemidinae</taxon>
        <taxon>Tanacetum</taxon>
    </lineage>
</organism>
<evidence type="ECO:0000256" key="5">
    <source>
        <dbReference type="ARBA" id="ARBA00022801"/>
    </source>
</evidence>